<dbReference type="STRING" id="69332.A0A388KA10"/>
<proteinExistence type="inferred from homology"/>
<dbReference type="PANTHER" id="PTHR11570:SF0">
    <property type="entry name" value="S-ADENOSYLMETHIONINE DECARBOXYLASE PROENZYME"/>
    <property type="match status" value="1"/>
</dbReference>
<comment type="similarity">
    <text evidence="3">Belongs to the eukaryotic AdoMetDC family.</text>
</comment>
<organism evidence="15 16">
    <name type="scientific">Chara braunii</name>
    <name type="common">Braun's stonewort</name>
    <dbReference type="NCBI Taxonomy" id="69332"/>
    <lineage>
        <taxon>Eukaryota</taxon>
        <taxon>Viridiplantae</taxon>
        <taxon>Streptophyta</taxon>
        <taxon>Charophyceae</taxon>
        <taxon>Charales</taxon>
        <taxon>Characeae</taxon>
        <taxon>Chara</taxon>
    </lineage>
</organism>
<keyword evidence="12" id="KW-0704">Schiff base</keyword>
<evidence type="ECO:0000256" key="5">
    <source>
        <dbReference type="ARBA" id="ARBA00022691"/>
    </source>
</evidence>
<evidence type="ECO:0000256" key="3">
    <source>
        <dbReference type="ARBA" id="ARBA00008466"/>
    </source>
</evidence>
<dbReference type="FunFam" id="3.60.90.10:FF:000002">
    <property type="entry name" value="S-adenosylmethionine decarboxylase proenzyme"/>
    <property type="match status" value="1"/>
</dbReference>
<reference evidence="15 16" key="1">
    <citation type="journal article" date="2018" name="Cell">
        <title>The Chara Genome: Secondary Complexity and Implications for Plant Terrestrialization.</title>
        <authorList>
            <person name="Nishiyama T."/>
            <person name="Sakayama H."/>
            <person name="Vries J.D."/>
            <person name="Buschmann H."/>
            <person name="Saint-Marcoux D."/>
            <person name="Ullrich K.K."/>
            <person name="Haas F.B."/>
            <person name="Vanderstraeten L."/>
            <person name="Becker D."/>
            <person name="Lang D."/>
            <person name="Vosolsobe S."/>
            <person name="Rombauts S."/>
            <person name="Wilhelmsson P.K.I."/>
            <person name="Janitza P."/>
            <person name="Kern R."/>
            <person name="Heyl A."/>
            <person name="Rumpler F."/>
            <person name="Villalobos L.I.A.C."/>
            <person name="Clay J.M."/>
            <person name="Skokan R."/>
            <person name="Toyoda A."/>
            <person name="Suzuki Y."/>
            <person name="Kagoshima H."/>
            <person name="Schijlen E."/>
            <person name="Tajeshwar N."/>
            <person name="Catarino B."/>
            <person name="Hetherington A.J."/>
            <person name="Saltykova A."/>
            <person name="Bonnot C."/>
            <person name="Breuninger H."/>
            <person name="Symeonidi A."/>
            <person name="Radhakrishnan G.V."/>
            <person name="Van Nieuwerburgh F."/>
            <person name="Deforce D."/>
            <person name="Chang C."/>
            <person name="Karol K.G."/>
            <person name="Hedrich R."/>
            <person name="Ulvskov P."/>
            <person name="Glockner G."/>
            <person name="Delwiche C.F."/>
            <person name="Petrasek J."/>
            <person name="Van de Peer Y."/>
            <person name="Friml J."/>
            <person name="Beilby M."/>
            <person name="Dolan L."/>
            <person name="Kohara Y."/>
            <person name="Sugano S."/>
            <person name="Fujiyama A."/>
            <person name="Delaux P.-M."/>
            <person name="Quint M."/>
            <person name="TheiBen G."/>
            <person name="Hagemann M."/>
            <person name="Harholt J."/>
            <person name="Dunand C."/>
            <person name="Zachgo S."/>
            <person name="Langdale J."/>
            <person name="Maumus F."/>
            <person name="Straeten D.V.D."/>
            <person name="Gould S.B."/>
            <person name="Rensing S.A."/>
        </authorList>
    </citation>
    <scope>NUCLEOTIDE SEQUENCE [LARGE SCALE GENOMIC DNA]</scope>
    <source>
        <strain evidence="15 16">S276</strain>
    </source>
</reference>
<evidence type="ECO:0000256" key="6">
    <source>
        <dbReference type="ARBA" id="ARBA00022793"/>
    </source>
</evidence>
<evidence type="ECO:0000256" key="8">
    <source>
        <dbReference type="ARBA" id="ARBA00023066"/>
    </source>
</evidence>
<dbReference type="InterPro" id="IPR018166">
    <property type="entry name" value="S-AdoMet_deCO2ase_CS"/>
</dbReference>
<dbReference type="GO" id="GO:0005829">
    <property type="term" value="C:cytosol"/>
    <property type="evidence" value="ECO:0007669"/>
    <property type="project" value="TreeGrafter"/>
</dbReference>
<dbReference type="Proteomes" id="UP000265515">
    <property type="component" value="Unassembled WGS sequence"/>
</dbReference>
<dbReference type="EC" id="4.1.1.50" evidence="4"/>
<dbReference type="InterPro" id="IPR016067">
    <property type="entry name" value="S-AdoMet_deCO2ase_core"/>
</dbReference>
<evidence type="ECO:0000256" key="13">
    <source>
        <dbReference type="ARBA" id="ARBA00023317"/>
    </source>
</evidence>
<name>A0A388KA10_CHABU</name>
<keyword evidence="5" id="KW-0949">S-adenosyl-L-methionine</keyword>
<evidence type="ECO:0000256" key="4">
    <source>
        <dbReference type="ARBA" id="ARBA00012357"/>
    </source>
</evidence>
<evidence type="ECO:0000256" key="12">
    <source>
        <dbReference type="ARBA" id="ARBA00023270"/>
    </source>
</evidence>
<dbReference type="Gramene" id="GBG66902">
    <property type="protein sequence ID" value="GBG66902"/>
    <property type="gene ID" value="CBR_g72657"/>
</dbReference>
<dbReference type="InterPro" id="IPR001985">
    <property type="entry name" value="S-AdoMet_decarboxylase_euk"/>
</dbReference>
<dbReference type="EMBL" id="BFEA01000080">
    <property type="protein sequence ID" value="GBG66902.1"/>
    <property type="molecule type" value="Genomic_DNA"/>
</dbReference>
<accession>A0A388KA10</accession>
<dbReference type="SUPFAM" id="SSF56276">
    <property type="entry name" value="S-adenosylmethionine decarboxylase"/>
    <property type="match status" value="1"/>
</dbReference>
<dbReference type="GO" id="GO:0008295">
    <property type="term" value="P:spermidine biosynthetic process"/>
    <property type="evidence" value="ECO:0007669"/>
    <property type="project" value="UniProtKB-KW"/>
</dbReference>
<dbReference type="Pfam" id="PF01536">
    <property type="entry name" value="SAM_decarbox"/>
    <property type="match status" value="1"/>
</dbReference>
<comment type="caution">
    <text evidence="15">The sequence shown here is derived from an EMBL/GenBank/DDBJ whole genome shotgun (WGS) entry which is preliminary data.</text>
</comment>
<evidence type="ECO:0000313" key="16">
    <source>
        <dbReference type="Proteomes" id="UP000265515"/>
    </source>
</evidence>
<dbReference type="OMA" id="CYQRKNE"/>
<dbReference type="GO" id="GO:0004014">
    <property type="term" value="F:adenosylmethionine decarboxylase activity"/>
    <property type="evidence" value="ECO:0007669"/>
    <property type="project" value="UniProtKB-EC"/>
</dbReference>
<comment type="pathway">
    <text evidence="2">Amine and polyamine biosynthesis; S-adenosylmethioninamine biosynthesis; S-adenosylmethioninamine from S-adenosyl-L-methionine: step 1/1.</text>
</comment>
<dbReference type="AlphaFoldDB" id="A0A388KA10"/>
<keyword evidence="16" id="KW-1185">Reference proteome</keyword>
<dbReference type="PANTHER" id="PTHR11570">
    <property type="entry name" value="S-ADENOSYLMETHIONINE DECARBOXYLASE"/>
    <property type="match status" value="1"/>
</dbReference>
<evidence type="ECO:0000313" key="15">
    <source>
        <dbReference type="EMBL" id="GBG66902.1"/>
    </source>
</evidence>
<keyword evidence="6" id="KW-0210">Decarboxylase</keyword>
<comment type="cofactor">
    <cofactor evidence="1">
        <name>pyruvate</name>
        <dbReference type="ChEBI" id="CHEBI:15361"/>
    </cofactor>
</comment>
<dbReference type="NCBIfam" id="TIGR00535">
    <property type="entry name" value="SAM_DCase"/>
    <property type="match status" value="1"/>
</dbReference>
<evidence type="ECO:0000256" key="10">
    <source>
        <dbReference type="ARBA" id="ARBA00023145"/>
    </source>
</evidence>
<dbReference type="Gene3D" id="3.30.360.50">
    <property type="entry name" value="S-adenosylmethionine decarboxylase"/>
    <property type="match status" value="1"/>
</dbReference>
<gene>
    <name evidence="15" type="ORF">CBR_g72657</name>
</gene>
<keyword evidence="11" id="KW-0456">Lyase</keyword>
<dbReference type="Gene3D" id="3.60.90.10">
    <property type="entry name" value="S-adenosylmethionine decarboxylase"/>
    <property type="match status" value="1"/>
</dbReference>
<evidence type="ECO:0000256" key="1">
    <source>
        <dbReference type="ARBA" id="ARBA00001928"/>
    </source>
</evidence>
<evidence type="ECO:0000256" key="11">
    <source>
        <dbReference type="ARBA" id="ARBA00023239"/>
    </source>
</evidence>
<sequence>MAPSLASGVSTSHFGVVSSLPAPGFEGFEKRLEVWFSPASSATCRGDGGNGTWSSGLSGLRLLSREELDALVEVAECTIVSQLSNDQFDAYVLSESSLFVYPFKLVMKTCGTTALLRAVPYLLKCAARLGLQSCGCKYTRGTFMFPAAQPYPHGSFQQEVEFLDRHFGSLGAGGRWFVLGDHGVFPRWHVYHAESDVSAAIESEQEKRGFLKPREPTFTLEMCMTELNRQLAKQFWKGPHFVNAKTVTERAGIADLLPGSEIDDFMFDPCGYSMNGVEGGACSTVHITPEDGFSYASFEMMGYDRGTDVGAIVHRVLQCFKPGRFSVAITCDGLPGVAGVGRWGTSLPLFEGYACDSSNRKEFMSGGRIAFHTFRCVSSEEVEASQVSGCSFVDPLPLFSDLKTRVIRGSKPRYSHRLETTDAEQVPIEKAAPLVECGSGWWLVEDAARN</sequence>
<evidence type="ECO:0000256" key="9">
    <source>
        <dbReference type="ARBA" id="ARBA00023115"/>
    </source>
</evidence>
<evidence type="ECO:0000256" key="14">
    <source>
        <dbReference type="ARBA" id="ARBA00048112"/>
    </source>
</evidence>
<evidence type="ECO:0000256" key="7">
    <source>
        <dbReference type="ARBA" id="ARBA00022813"/>
    </source>
</evidence>
<dbReference type="PROSITE" id="PS01336">
    <property type="entry name" value="ADOMETDC"/>
    <property type="match status" value="1"/>
</dbReference>
<comment type="catalytic activity">
    <reaction evidence="14">
        <text>S-adenosyl-L-methionine + H(+) = S-adenosyl 3-(methylsulfanyl)propylamine + CO2</text>
        <dbReference type="Rhea" id="RHEA:15981"/>
        <dbReference type="ChEBI" id="CHEBI:15378"/>
        <dbReference type="ChEBI" id="CHEBI:16526"/>
        <dbReference type="ChEBI" id="CHEBI:57443"/>
        <dbReference type="ChEBI" id="CHEBI:59789"/>
        <dbReference type="EC" id="4.1.1.50"/>
    </reaction>
</comment>
<dbReference type="InterPro" id="IPR048283">
    <property type="entry name" value="AdoMetDC-like"/>
</dbReference>
<keyword evidence="8" id="KW-0745">Spermidine biosynthesis</keyword>
<keyword evidence="9" id="KW-0620">Polyamine biosynthesis</keyword>
<keyword evidence="7" id="KW-0068">Autocatalytic cleavage</keyword>
<keyword evidence="13" id="KW-0670">Pyruvate</keyword>
<evidence type="ECO:0000256" key="2">
    <source>
        <dbReference type="ARBA" id="ARBA00004911"/>
    </source>
</evidence>
<keyword evidence="10" id="KW-0865">Zymogen</keyword>
<protein>
    <recommendedName>
        <fullName evidence="4">adenosylmethionine decarboxylase</fullName>
        <ecNumber evidence="4">4.1.1.50</ecNumber>
    </recommendedName>
</protein>
<dbReference type="GO" id="GO:0006597">
    <property type="term" value="P:spermine biosynthetic process"/>
    <property type="evidence" value="ECO:0007669"/>
    <property type="project" value="InterPro"/>
</dbReference>
<dbReference type="UniPathway" id="UPA00331">
    <property type="reaction ID" value="UER00451"/>
</dbReference>
<dbReference type="OrthoDB" id="1068353at2759"/>